<dbReference type="AlphaFoldDB" id="A0A6A5YKR3"/>
<sequence>MLVKIHRPSPSSTFTNCSTLFKNLFLRPDSKMYRLSDRIRCELLVLASAILTLALTVPYAVQMWNAPLNTYTLNSKGIVVDNNKSARHKLIAMYGLPPLFSIVLTVVNICMTLAWGRIFVSYTIGMTATMAVGWLVTAVFWGHCAIDDESQSWEGDQSYS</sequence>
<evidence type="ECO:0000313" key="2">
    <source>
        <dbReference type="EMBL" id="KAF2107304.1"/>
    </source>
</evidence>
<dbReference type="Proteomes" id="UP000799770">
    <property type="component" value="Unassembled WGS sequence"/>
</dbReference>
<reference evidence="2" key="1">
    <citation type="journal article" date="2020" name="Stud. Mycol.">
        <title>101 Dothideomycetes genomes: a test case for predicting lifestyles and emergence of pathogens.</title>
        <authorList>
            <person name="Haridas S."/>
            <person name="Albert R."/>
            <person name="Binder M."/>
            <person name="Bloem J."/>
            <person name="Labutti K."/>
            <person name="Salamov A."/>
            <person name="Andreopoulos B."/>
            <person name="Baker S."/>
            <person name="Barry K."/>
            <person name="Bills G."/>
            <person name="Bluhm B."/>
            <person name="Cannon C."/>
            <person name="Castanera R."/>
            <person name="Culley D."/>
            <person name="Daum C."/>
            <person name="Ezra D."/>
            <person name="Gonzalez J."/>
            <person name="Henrissat B."/>
            <person name="Kuo A."/>
            <person name="Liang C."/>
            <person name="Lipzen A."/>
            <person name="Lutzoni F."/>
            <person name="Magnuson J."/>
            <person name="Mondo S."/>
            <person name="Nolan M."/>
            <person name="Ohm R."/>
            <person name="Pangilinan J."/>
            <person name="Park H.-J."/>
            <person name="Ramirez L."/>
            <person name="Alfaro M."/>
            <person name="Sun H."/>
            <person name="Tritt A."/>
            <person name="Yoshinaga Y."/>
            <person name="Zwiers L.-H."/>
            <person name="Turgeon B."/>
            <person name="Goodwin S."/>
            <person name="Spatafora J."/>
            <person name="Crous P."/>
            <person name="Grigoriev I."/>
        </authorList>
    </citation>
    <scope>NUCLEOTIDE SEQUENCE</scope>
    <source>
        <strain evidence="2">CBS 627.86</strain>
    </source>
</reference>
<keyword evidence="3" id="KW-1185">Reference proteome</keyword>
<evidence type="ECO:0000313" key="3">
    <source>
        <dbReference type="Proteomes" id="UP000799770"/>
    </source>
</evidence>
<evidence type="ECO:0000256" key="1">
    <source>
        <dbReference type="SAM" id="Phobius"/>
    </source>
</evidence>
<feature type="transmembrane region" description="Helical" evidence="1">
    <location>
        <begin position="122"/>
        <end position="142"/>
    </location>
</feature>
<protein>
    <submittedName>
        <fullName evidence="2">Uncharacterized protein</fullName>
    </submittedName>
</protein>
<name>A0A6A5YKR3_9PLEO</name>
<feature type="transmembrane region" description="Helical" evidence="1">
    <location>
        <begin position="41"/>
        <end position="61"/>
    </location>
</feature>
<organism evidence="2 3">
    <name type="scientific">Lophiotrema nucula</name>
    <dbReference type="NCBI Taxonomy" id="690887"/>
    <lineage>
        <taxon>Eukaryota</taxon>
        <taxon>Fungi</taxon>
        <taxon>Dikarya</taxon>
        <taxon>Ascomycota</taxon>
        <taxon>Pezizomycotina</taxon>
        <taxon>Dothideomycetes</taxon>
        <taxon>Pleosporomycetidae</taxon>
        <taxon>Pleosporales</taxon>
        <taxon>Lophiotremataceae</taxon>
        <taxon>Lophiotrema</taxon>
    </lineage>
</organism>
<keyword evidence="1" id="KW-1133">Transmembrane helix</keyword>
<feature type="transmembrane region" description="Helical" evidence="1">
    <location>
        <begin position="91"/>
        <end position="115"/>
    </location>
</feature>
<keyword evidence="1" id="KW-0472">Membrane</keyword>
<keyword evidence="1" id="KW-0812">Transmembrane</keyword>
<dbReference type="EMBL" id="ML977355">
    <property type="protein sequence ID" value="KAF2107304.1"/>
    <property type="molecule type" value="Genomic_DNA"/>
</dbReference>
<proteinExistence type="predicted"/>
<dbReference type="OrthoDB" id="10616201at2759"/>
<accession>A0A6A5YKR3</accession>
<gene>
    <name evidence="2" type="ORF">BDV96DRAFT_303979</name>
</gene>